<reference evidence="1" key="1">
    <citation type="submission" date="2017-05" db="UniProtKB">
        <authorList>
            <consortium name="EnsemblMetazoa"/>
        </authorList>
    </citation>
    <scope>IDENTIFICATION</scope>
</reference>
<protein>
    <submittedName>
        <fullName evidence="1">Uncharacterized protein</fullName>
    </submittedName>
</protein>
<organism evidence="1">
    <name type="scientific">Amphimedon queenslandica</name>
    <name type="common">Sponge</name>
    <dbReference type="NCBI Taxonomy" id="400682"/>
    <lineage>
        <taxon>Eukaryota</taxon>
        <taxon>Metazoa</taxon>
        <taxon>Porifera</taxon>
        <taxon>Demospongiae</taxon>
        <taxon>Heteroscleromorpha</taxon>
        <taxon>Haplosclerida</taxon>
        <taxon>Niphatidae</taxon>
        <taxon>Amphimedon</taxon>
    </lineage>
</organism>
<dbReference type="EnsemblMetazoa" id="Aqu2.1.31475_001">
    <property type="protein sequence ID" value="Aqu2.1.31475_001"/>
    <property type="gene ID" value="Aqu2.1.31475"/>
</dbReference>
<accession>A0A1X7UU09</accession>
<dbReference type="InParanoid" id="A0A1X7UU09"/>
<sequence>RVTVHIHCWTVIIRNRSFWCSICWIAWHNSTSTSALL</sequence>
<proteinExistence type="predicted"/>
<name>A0A1X7UU09_AMPQE</name>
<evidence type="ECO:0000313" key="1">
    <source>
        <dbReference type="EnsemblMetazoa" id="Aqu2.1.31475_001"/>
    </source>
</evidence>
<dbReference type="AlphaFoldDB" id="A0A1X7UU09"/>